<evidence type="ECO:0000313" key="2">
    <source>
        <dbReference type="EMBL" id="KAL0130349.1"/>
    </source>
</evidence>
<dbReference type="EMBL" id="JADYXP020000002">
    <property type="protein sequence ID" value="KAL0130349.1"/>
    <property type="molecule type" value="Genomic_DNA"/>
</dbReference>
<evidence type="ECO:0000259" key="1">
    <source>
        <dbReference type="PROSITE" id="PS00028"/>
    </source>
</evidence>
<comment type="caution">
    <text evidence="2">The sequence shown here is derived from an EMBL/GenBank/DDBJ whole genome shotgun (WGS) entry which is preliminary data.</text>
</comment>
<name>A0AAW2GT16_9HYME</name>
<dbReference type="SMART" id="SM00355">
    <property type="entry name" value="ZnF_C2H2"/>
    <property type="match status" value="2"/>
</dbReference>
<accession>A0AAW2GT16</accession>
<sequence>MFICAFCNLQIISETMFISHMKLRHKTLMRTTCYCPYKNCSRSFHDCYTYKKHVNLKHITNVEKTVAQSESITENVTTENESITEKDNYLCNTSIQDNIDITCTSKPCTNETLVQPSNAISVENFSHLVDQRISVFVAKLYADPGIPRSFVSNLIEKLNTLYSATFIEMLKQKYNSERCSGLQSDLGLMFSIVQNAFNNFLTENKMLKYFENLNVLIKPKSIVVNASLKSRLVNGRRQIIACNIEIEIISIKSVLQRFLELPNVLNSICHI</sequence>
<dbReference type="InterPro" id="IPR013087">
    <property type="entry name" value="Znf_C2H2_type"/>
</dbReference>
<feature type="domain" description="C2H2-type" evidence="1">
    <location>
        <begin position="35"/>
        <end position="58"/>
    </location>
</feature>
<keyword evidence="3" id="KW-1185">Reference proteome</keyword>
<gene>
    <name evidence="2" type="ORF">PUN28_002173</name>
</gene>
<reference evidence="2 3" key="1">
    <citation type="submission" date="2023-03" db="EMBL/GenBank/DDBJ databases">
        <title>High recombination rates correlate with genetic variation in Cardiocondyla obscurior ants.</title>
        <authorList>
            <person name="Errbii M."/>
        </authorList>
    </citation>
    <scope>NUCLEOTIDE SEQUENCE [LARGE SCALE GENOMIC DNA]</scope>
    <source>
        <strain evidence="2">Alpha-2009</strain>
        <tissue evidence="2">Whole body</tissue>
    </source>
</reference>
<protein>
    <recommendedName>
        <fullName evidence="1">C2H2-type domain-containing protein</fullName>
    </recommendedName>
</protein>
<dbReference type="PROSITE" id="PS00028">
    <property type="entry name" value="ZINC_FINGER_C2H2_1"/>
    <property type="match status" value="1"/>
</dbReference>
<proteinExistence type="predicted"/>
<organism evidence="2 3">
    <name type="scientific">Cardiocondyla obscurior</name>
    <dbReference type="NCBI Taxonomy" id="286306"/>
    <lineage>
        <taxon>Eukaryota</taxon>
        <taxon>Metazoa</taxon>
        <taxon>Ecdysozoa</taxon>
        <taxon>Arthropoda</taxon>
        <taxon>Hexapoda</taxon>
        <taxon>Insecta</taxon>
        <taxon>Pterygota</taxon>
        <taxon>Neoptera</taxon>
        <taxon>Endopterygota</taxon>
        <taxon>Hymenoptera</taxon>
        <taxon>Apocrita</taxon>
        <taxon>Aculeata</taxon>
        <taxon>Formicoidea</taxon>
        <taxon>Formicidae</taxon>
        <taxon>Myrmicinae</taxon>
        <taxon>Cardiocondyla</taxon>
    </lineage>
</organism>
<evidence type="ECO:0000313" key="3">
    <source>
        <dbReference type="Proteomes" id="UP001430953"/>
    </source>
</evidence>
<dbReference type="Proteomes" id="UP001430953">
    <property type="component" value="Unassembled WGS sequence"/>
</dbReference>
<dbReference type="AlphaFoldDB" id="A0AAW2GT16"/>